<sequence>MSRVPYAQAVGSLMYLMVCTRPDISYGVSVVSRYLSRPGRAHWLAVKWILRYLSGTQQVGIKFGSGFVGLDRIQGYVDSDYAKDLDKYRSVTGYAFLVYGNLVSWKATLQPVVALSSTEAEYMALTEAIKEGLWLTGFVQELGLHVQDTKICCDNQGAIALAKNSVFHERTKHINVRFHFIRDIVNEGKVVLEYVNTQENCSDVFTKALPASKFLKCLTLMNIG</sequence>
<comment type="caution">
    <text evidence="1">The sequence shown here is derived from an EMBL/GenBank/DDBJ whole genome shotgun (WGS) entry which is preliminary data.</text>
</comment>
<proteinExistence type="predicted"/>
<dbReference type="PANTHER" id="PTHR11439:SF491">
    <property type="entry name" value="INTEGRASE CATALYTIC DOMAIN-CONTAINING PROTEIN"/>
    <property type="match status" value="1"/>
</dbReference>
<evidence type="ECO:0008006" key="3">
    <source>
        <dbReference type="Google" id="ProtNLM"/>
    </source>
</evidence>
<keyword evidence="2" id="KW-1185">Reference proteome</keyword>
<organism evidence="1 2">
    <name type="scientific">Deinandra increscens subsp. villosa</name>
    <dbReference type="NCBI Taxonomy" id="3103831"/>
    <lineage>
        <taxon>Eukaryota</taxon>
        <taxon>Viridiplantae</taxon>
        <taxon>Streptophyta</taxon>
        <taxon>Embryophyta</taxon>
        <taxon>Tracheophyta</taxon>
        <taxon>Spermatophyta</taxon>
        <taxon>Magnoliopsida</taxon>
        <taxon>eudicotyledons</taxon>
        <taxon>Gunneridae</taxon>
        <taxon>Pentapetalae</taxon>
        <taxon>asterids</taxon>
        <taxon>campanulids</taxon>
        <taxon>Asterales</taxon>
        <taxon>Asteraceae</taxon>
        <taxon>Asteroideae</taxon>
        <taxon>Heliantheae alliance</taxon>
        <taxon>Madieae</taxon>
        <taxon>Madiinae</taxon>
        <taxon>Deinandra</taxon>
    </lineage>
</organism>
<name>A0AAP0GJZ6_9ASTR</name>
<dbReference type="AlphaFoldDB" id="A0AAP0GJZ6"/>
<protein>
    <recommendedName>
        <fullName evidence="3">Retrovirus-related Pol polyprotein from transposon TNT 1-94</fullName>
    </recommendedName>
</protein>
<evidence type="ECO:0000313" key="1">
    <source>
        <dbReference type="EMBL" id="KAK9051372.1"/>
    </source>
</evidence>
<accession>A0AAP0GJZ6</accession>
<dbReference type="PANTHER" id="PTHR11439">
    <property type="entry name" value="GAG-POL-RELATED RETROTRANSPOSON"/>
    <property type="match status" value="1"/>
</dbReference>
<reference evidence="1 2" key="1">
    <citation type="submission" date="2024-04" db="EMBL/GenBank/DDBJ databases">
        <title>The reference genome of an endangered Asteraceae, Deinandra increscens subsp. villosa, native to the Central Coast of California.</title>
        <authorList>
            <person name="Guilliams M."/>
            <person name="Hasenstab-Lehman K."/>
            <person name="Meyer R."/>
            <person name="Mcevoy S."/>
        </authorList>
    </citation>
    <scope>NUCLEOTIDE SEQUENCE [LARGE SCALE GENOMIC DNA]</scope>
    <source>
        <tissue evidence="1">Leaf</tissue>
    </source>
</reference>
<dbReference type="CDD" id="cd09272">
    <property type="entry name" value="RNase_HI_RT_Ty1"/>
    <property type="match status" value="1"/>
</dbReference>
<dbReference type="Proteomes" id="UP001408789">
    <property type="component" value="Unassembled WGS sequence"/>
</dbReference>
<evidence type="ECO:0000313" key="2">
    <source>
        <dbReference type="Proteomes" id="UP001408789"/>
    </source>
</evidence>
<gene>
    <name evidence="1" type="ORF">SSX86_027999</name>
</gene>
<dbReference type="EMBL" id="JBCNJP010000027">
    <property type="protein sequence ID" value="KAK9051372.1"/>
    <property type="molecule type" value="Genomic_DNA"/>
</dbReference>